<proteinExistence type="predicted"/>
<sequence length="96" mass="10830">MNFKSHFQTPGKMQKNQGVRVLTGTKEEGGTMFILPTQNQVLKIRIIHYVLKKSMLEVEVCGLPPSEPPEMAHGLSCYILNATHGCFYQFIEASIF</sequence>
<reference evidence="1 2" key="1">
    <citation type="journal article" date="2014" name="Science">
        <title>Plant genetics. Early allopolyploid evolution in the post-Neolithic Brassica napus oilseed genome.</title>
        <authorList>
            <person name="Chalhoub B."/>
            <person name="Denoeud F."/>
            <person name="Liu S."/>
            <person name="Parkin I.A."/>
            <person name="Tang H."/>
            <person name="Wang X."/>
            <person name="Chiquet J."/>
            <person name="Belcram H."/>
            <person name="Tong C."/>
            <person name="Samans B."/>
            <person name="Correa M."/>
            <person name="Da Silva C."/>
            <person name="Just J."/>
            <person name="Falentin C."/>
            <person name="Koh C.S."/>
            <person name="Le Clainche I."/>
            <person name="Bernard M."/>
            <person name="Bento P."/>
            <person name="Noel B."/>
            <person name="Labadie K."/>
            <person name="Alberti A."/>
            <person name="Charles M."/>
            <person name="Arnaud D."/>
            <person name="Guo H."/>
            <person name="Daviaud C."/>
            <person name="Alamery S."/>
            <person name="Jabbari K."/>
            <person name="Zhao M."/>
            <person name="Edger P.P."/>
            <person name="Chelaifa H."/>
            <person name="Tack D."/>
            <person name="Lassalle G."/>
            <person name="Mestiri I."/>
            <person name="Schnel N."/>
            <person name="Le Paslier M.C."/>
            <person name="Fan G."/>
            <person name="Renault V."/>
            <person name="Bayer P.E."/>
            <person name="Golicz A.A."/>
            <person name="Manoli S."/>
            <person name="Lee T.H."/>
            <person name="Thi V.H."/>
            <person name="Chalabi S."/>
            <person name="Hu Q."/>
            <person name="Fan C."/>
            <person name="Tollenaere R."/>
            <person name="Lu Y."/>
            <person name="Battail C."/>
            <person name="Shen J."/>
            <person name="Sidebottom C.H."/>
            <person name="Wang X."/>
            <person name="Canaguier A."/>
            <person name="Chauveau A."/>
            <person name="Berard A."/>
            <person name="Deniot G."/>
            <person name="Guan M."/>
            <person name="Liu Z."/>
            <person name="Sun F."/>
            <person name="Lim Y.P."/>
            <person name="Lyons E."/>
            <person name="Town C.D."/>
            <person name="Bancroft I."/>
            <person name="Wang X."/>
            <person name="Meng J."/>
            <person name="Ma J."/>
            <person name="Pires J.C."/>
            <person name="King G.J."/>
            <person name="Brunel D."/>
            <person name="Delourme R."/>
            <person name="Renard M."/>
            <person name="Aury J.M."/>
            <person name="Adams K.L."/>
            <person name="Batley J."/>
            <person name="Snowdon R.J."/>
            <person name="Tost J."/>
            <person name="Edwards D."/>
            <person name="Zhou Y."/>
            <person name="Hua W."/>
            <person name="Sharpe A.G."/>
            <person name="Paterson A.H."/>
            <person name="Guan C."/>
            <person name="Wincker P."/>
        </authorList>
    </citation>
    <scope>NUCLEOTIDE SEQUENCE [LARGE SCALE GENOMIC DNA]</scope>
    <source>
        <strain evidence="2">cv. Darmor-bzh</strain>
    </source>
</reference>
<dbReference type="EMBL" id="LK031991">
    <property type="protein sequence ID" value="CDY08999.1"/>
    <property type="molecule type" value="Genomic_DNA"/>
</dbReference>
<evidence type="ECO:0000313" key="1">
    <source>
        <dbReference type="EMBL" id="CDY08999.1"/>
    </source>
</evidence>
<organism evidence="1 2">
    <name type="scientific">Brassica napus</name>
    <name type="common">Rape</name>
    <dbReference type="NCBI Taxonomy" id="3708"/>
    <lineage>
        <taxon>Eukaryota</taxon>
        <taxon>Viridiplantae</taxon>
        <taxon>Streptophyta</taxon>
        <taxon>Embryophyta</taxon>
        <taxon>Tracheophyta</taxon>
        <taxon>Spermatophyta</taxon>
        <taxon>Magnoliopsida</taxon>
        <taxon>eudicotyledons</taxon>
        <taxon>Gunneridae</taxon>
        <taxon>Pentapetalae</taxon>
        <taxon>rosids</taxon>
        <taxon>malvids</taxon>
        <taxon>Brassicales</taxon>
        <taxon>Brassicaceae</taxon>
        <taxon>Brassiceae</taxon>
        <taxon>Brassica</taxon>
    </lineage>
</organism>
<dbReference type="AlphaFoldDB" id="A0A078F7I5"/>
<gene>
    <name evidence="1" type="primary">BnaC01g30920D</name>
    <name evidence="1" type="ORF">GSBRNA2T00001105001</name>
</gene>
<dbReference type="Gramene" id="CDY08999">
    <property type="protein sequence ID" value="CDY08999"/>
    <property type="gene ID" value="GSBRNA2T00001105001"/>
</dbReference>
<dbReference type="Proteomes" id="UP000028999">
    <property type="component" value="Unassembled WGS sequence"/>
</dbReference>
<name>A0A078F7I5_BRANA</name>
<accession>A0A078F7I5</accession>
<protein>
    <submittedName>
        <fullName evidence="1">BnaC01g30920D protein</fullName>
    </submittedName>
</protein>
<keyword evidence="2" id="KW-1185">Reference proteome</keyword>
<dbReference type="PaxDb" id="3708-A0A078F7I5"/>
<evidence type="ECO:0000313" key="2">
    <source>
        <dbReference type="Proteomes" id="UP000028999"/>
    </source>
</evidence>